<name>A0ABW1FZH9_9ACTN</name>
<dbReference type="Proteomes" id="UP001596174">
    <property type="component" value="Unassembled WGS sequence"/>
</dbReference>
<evidence type="ECO:0000313" key="1">
    <source>
        <dbReference type="EMBL" id="MFC5907674.1"/>
    </source>
</evidence>
<keyword evidence="2" id="KW-1185">Reference proteome</keyword>
<evidence type="ECO:0008006" key="3">
    <source>
        <dbReference type="Google" id="ProtNLM"/>
    </source>
</evidence>
<gene>
    <name evidence="1" type="ORF">ACFP3V_10620</name>
</gene>
<protein>
    <recommendedName>
        <fullName evidence="3">FXSXX-COOH protein</fullName>
    </recommendedName>
</protein>
<evidence type="ECO:0000313" key="2">
    <source>
        <dbReference type="Proteomes" id="UP001596174"/>
    </source>
</evidence>
<organism evidence="1 2">
    <name type="scientific">Streptacidiphilus monticola</name>
    <dbReference type="NCBI Taxonomy" id="2161674"/>
    <lineage>
        <taxon>Bacteria</taxon>
        <taxon>Bacillati</taxon>
        <taxon>Actinomycetota</taxon>
        <taxon>Actinomycetes</taxon>
        <taxon>Kitasatosporales</taxon>
        <taxon>Streptomycetaceae</taxon>
        <taxon>Streptacidiphilus</taxon>
    </lineage>
</organism>
<sequence>MGDDSGHTEAQLADLTGVDLDTLWELRDAALDASVARMLARIDNARSSFGGYNPQREG</sequence>
<comment type="caution">
    <text evidence="1">The sequence shown here is derived from an EMBL/GenBank/DDBJ whole genome shotgun (WGS) entry which is preliminary data.</text>
</comment>
<reference evidence="2" key="1">
    <citation type="journal article" date="2019" name="Int. J. Syst. Evol. Microbiol.">
        <title>The Global Catalogue of Microorganisms (GCM) 10K type strain sequencing project: providing services to taxonomists for standard genome sequencing and annotation.</title>
        <authorList>
            <consortium name="The Broad Institute Genomics Platform"/>
            <consortium name="The Broad Institute Genome Sequencing Center for Infectious Disease"/>
            <person name="Wu L."/>
            <person name="Ma J."/>
        </authorList>
    </citation>
    <scope>NUCLEOTIDE SEQUENCE [LARGE SCALE GENOMIC DNA]</scope>
    <source>
        <strain evidence="2">JCM 4816</strain>
    </source>
</reference>
<accession>A0ABW1FZH9</accession>
<proteinExistence type="predicted"/>
<dbReference type="EMBL" id="JBHSQJ010000038">
    <property type="protein sequence ID" value="MFC5907674.1"/>
    <property type="molecule type" value="Genomic_DNA"/>
</dbReference>